<evidence type="ECO:0000313" key="3">
    <source>
        <dbReference type="EMBL" id="AMJ78547.1"/>
    </source>
</evidence>
<accession>A0AAC9AD50</accession>
<reference evidence="3 4" key="1">
    <citation type="submission" date="2015-12" db="EMBL/GenBank/DDBJ databases">
        <title>Intraspecies pangenome expansion in the marine bacterium Alteromonas.</title>
        <authorList>
            <person name="Lopez-Perez M."/>
            <person name="Rodriguez-Valera F."/>
        </authorList>
    </citation>
    <scope>NUCLEOTIDE SEQUENCE [LARGE SCALE GENOMIC DNA]</scope>
    <source>
        <strain evidence="3 4">UM8</strain>
    </source>
</reference>
<feature type="domain" description="AB hydrolase-1" evidence="2">
    <location>
        <begin position="22"/>
        <end position="256"/>
    </location>
</feature>
<protein>
    <submittedName>
        <fullName evidence="3">Sigma factor SigB regulation protein RsbQ</fullName>
    </submittedName>
</protein>
<evidence type="ECO:0000259" key="2">
    <source>
        <dbReference type="Pfam" id="PF00561"/>
    </source>
</evidence>
<dbReference type="Proteomes" id="UP000061468">
    <property type="component" value="Chromosome"/>
</dbReference>
<comment type="similarity">
    <text evidence="1">Belongs to the AB hydrolase superfamily.</text>
</comment>
<dbReference type="RefSeq" id="WP_041702715.1">
    <property type="nucleotide sequence ID" value="NZ_CAXGIV010000015.1"/>
</dbReference>
<dbReference type="AlphaFoldDB" id="A0AAC9AD50"/>
<dbReference type="InterPro" id="IPR000073">
    <property type="entry name" value="AB_hydrolase_1"/>
</dbReference>
<dbReference type="Gene3D" id="3.40.50.1820">
    <property type="entry name" value="alpha/beta hydrolase"/>
    <property type="match status" value="1"/>
</dbReference>
<dbReference type="EMBL" id="CP013928">
    <property type="protein sequence ID" value="AMJ78547.1"/>
    <property type="molecule type" value="Genomic_DNA"/>
</dbReference>
<organism evidence="3 4">
    <name type="scientific">Alteromonas mediterranea</name>
    <dbReference type="NCBI Taxonomy" id="314275"/>
    <lineage>
        <taxon>Bacteria</taxon>
        <taxon>Pseudomonadati</taxon>
        <taxon>Pseudomonadota</taxon>
        <taxon>Gammaproteobacteria</taxon>
        <taxon>Alteromonadales</taxon>
        <taxon>Alteromonadaceae</taxon>
        <taxon>Alteromonas/Salinimonas group</taxon>
        <taxon>Alteromonas</taxon>
    </lineage>
</organism>
<dbReference type="PRINTS" id="PR00111">
    <property type="entry name" value="ABHYDROLASE"/>
</dbReference>
<sequence>MQPNCSVVTRNNVTIHGSGSTVIMLAHGFGCDQQMWRHLLPYLVEKYKVVLFDYVGCGASDYSAYDNNRYATLDGYAQDVLDICEALNLDDVIFIGHSVSSMIGMHAAIQSPHIFSKLVMVCPSPCFLNFPPDYMGGFDKADLEELLNLMDKNYVGWANYLAPLVMGQDNSADLIQELETSFCSTDPKFAKPFAKTTFFSDDRAQLAKLTLPTLILQSKHDNLASTNVGEYMNNAIPDAKMHIVDAYGHCLHMTNPATVFTLFEDFAA</sequence>
<dbReference type="Pfam" id="PF00561">
    <property type="entry name" value="Abhydrolase_1"/>
    <property type="match status" value="1"/>
</dbReference>
<dbReference type="PANTHER" id="PTHR43039">
    <property type="entry name" value="ESTERASE-RELATED"/>
    <property type="match status" value="1"/>
</dbReference>
<dbReference type="InterPro" id="IPR029058">
    <property type="entry name" value="AB_hydrolase_fold"/>
</dbReference>
<proteinExistence type="inferred from homology"/>
<gene>
    <name evidence="3" type="ORF">AV942_09735</name>
</gene>
<evidence type="ECO:0000256" key="1">
    <source>
        <dbReference type="ARBA" id="ARBA00008645"/>
    </source>
</evidence>
<name>A0AAC9AD50_9ALTE</name>
<evidence type="ECO:0000313" key="4">
    <source>
        <dbReference type="Proteomes" id="UP000061468"/>
    </source>
</evidence>
<dbReference type="SUPFAM" id="SSF53474">
    <property type="entry name" value="alpha/beta-Hydrolases"/>
    <property type="match status" value="1"/>
</dbReference>